<dbReference type="GO" id="GO:0072546">
    <property type="term" value="C:EMC complex"/>
    <property type="evidence" value="ECO:0007669"/>
    <property type="project" value="TreeGrafter"/>
</dbReference>
<dbReference type="Pfam" id="PF09430">
    <property type="entry name" value="EMC7_beta-sandw"/>
    <property type="match status" value="1"/>
</dbReference>
<evidence type="ECO:0000313" key="12">
    <source>
        <dbReference type="RefSeq" id="XP_033532625.1"/>
    </source>
</evidence>
<name>A0A6G1FYY1_9PEZI</name>
<evidence type="ECO:0000256" key="5">
    <source>
        <dbReference type="ARBA" id="ARBA00023136"/>
    </source>
</evidence>
<feature type="region of interest" description="Disordered" evidence="6">
    <location>
        <begin position="180"/>
        <end position="219"/>
    </location>
</feature>
<keyword evidence="2 7" id="KW-0812">Transmembrane</keyword>
<dbReference type="InterPro" id="IPR019008">
    <property type="entry name" value="Beta_sandwich_EMC7"/>
</dbReference>
<evidence type="ECO:0000256" key="3">
    <source>
        <dbReference type="ARBA" id="ARBA00022729"/>
    </source>
</evidence>
<feature type="chain" id="PRO_5044631686" description="ER membrane protein complex subunit 7 beta-sandwich domain-containing protein" evidence="8">
    <location>
        <begin position="17"/>
        <end position="219"/>
    </location>
</feature>
<evidence type="ECO:0000259" key="9">
    <source>
        <dbReference type="Pfam" id="PF09430"/>
    </source>
</evidence>
<dbReference type="InterPro" id="IPR039163">
    <property type="entry name" value="EMC7"/>
</dbReference>
<feature type="transmembrane region" description="Helical" evidence="7">
    <location>
        <begin position="150"/>
        <end position="168"/>
    </location>
</feature>
<feature type="compositionally biased region" description="Basic and acidic residues" evidence="6">
    <location>
        <begin position="180"/>
        <end position="190"/>
    </location>
</feature>
<dbReference type="GeneID" id="54423150"/>
<evidence type="ECO:0000313" key="11">
    <source>
        <dbReference type="Proteomes" id="UP000504638"/>
    </source>
</evidence>
<evidence type="ECO:0000256" key="2">
    <source>
        <dbReference type="ARBA" id="ARBA00022692"/>
    </source>
</evidence>
<reference evidence="10 12" key="1">
    <citation type="submission" date="2020-01" db="EMBL/GenBank/DDBJ databases">
        <authorList>
            <consortium name="DOE Joint Genome Institute"/>
            <person name="Haridas S."/>
            <person name="Albert R."/>
            <person name="Binder M."/>
            <person name="Bloem J."/>
            <person name="Labutti K."/>
            <person name="Salamov A."/>
            <person name="Andreopoulos B."/>
            <person name="Baker S.E."/>
            <person name="Barry K."/>
            <person name="Bills G."/>
            <person name="Bluhm B.H."/>
            <person name="Cannon C."/>
            <person name="Castanera R."/>
            <person name="Culley D.E."/>
            <person name="Daum C."/>
            <person name="Ezra D."/>
            <person name="Gonzalez J.B."/>
            <person name="Henrissat B."/>
            <person name="Kuo A."/>
            <person name="Liang C."/>
            <person name="Lipzen A."/>
            <person name="Lutzoni F."/>
            <person name="Magnuson J."/>
            <person name="Mondo S."/>
            <person name="Nolan M."/>
            <person name="Ohm R."/>
            <person name="Pangilinan J."/>
            <person name="Park H.-J."/>
            <person name="Ramirez L."/>
            <person name="Alfaro M."/>
            <person name="Sun H."/>
            <person name="Tritt A."/>
            <person name="Yoshinaga Y."/>
            <person name="Zwiers L.-H."/>
            <person name="Turgeon B.G."/>
            <person name="Goodwin S.B."/>
            <person name="Spatafora J.W."/>
            <person name="Crous P.W."/>
            <person name="Grigoriev I.V."/>
        </authorList>
    </citation>
    <scope>NUCLEOTIDE SEQUENCE</scope>
    <source>
        <strain evidence="10 12">CBS 781.70</strain>
    </source>
</reference>
<sequence>MQFFTLLASIIPLSVASRLAISIPASAQIPQPASLSSSTYAILHSSGPSLTAPLTSRNTFEFGSLEPGSYLLSVYCRDYAFEPLRVDVSGEADEETVQVWQTFRGNAWDNKGELRGAGKDVTVDIRALGSNEYYQSRGGFSLLSFFKNPMILMSLFSLLVIGGLPWIMNNMDPETKAEFEAMQKQRREKPASSPSDTASQIQNFDMAGWLAGSSKDKRG</sequence>
<feature type="signal peptide" evidence="8">
    <location>
        <begin position="1"/>
        <end position="16"/>
    </location>
</feature>
<dbReference type="OrthoDB" id="27095at2759"/>
<comment type="subcellular location">
    <subcellularLocation>
        <location evidence="1">Membrane</location>
        <topology evidence="1">Single-pass membrane protein</topology>
    </subcellularLocation>
</comment>
<evidence type="ECO:0000256" key="8">
    <source>
        <dbReference type="SAM" id="SignalP"/>
    </source>
</evidence>
<dbReference type="PANTHER" id="PTHR13605:SF4">
    <property type="entry name" value="ER MEMBRANE PROTEIN COMPLEX SUBUNIT 7"/>
    <property type="match status" value="1"/>
</dbReference>
<dbReference type="PANTHER" id="PTHR13605">
    <property type="entry name" value="ER MEMBRANE PROTEIN COMPLEX SUBUNIT 7"/>
    <property type="match status" value="1"/>
</dbReference>
<dbReference type="AlphaFoldDB" id="A0A6G1FYY1"/>
<protein>
    <recommendedName>
        <fullName evidence="9">ER membrane protein complex subunit 7 beta-sandwich domain-containing protein</fullName>
    </recommendedName>
</protein>
<evidence type="ECO:0000256" key="1">
    <source>
        <dbReference type="ARBA" id="ARBA00004167"/>
    </source>
</evidence>
<reference evidence="12" key="3">
    <citation type="submission" date="2025-04" db="UniProtKB">
        <authorList>
            <consortium name="RefSeq"/>
        </authorList>
    </citation>
    <scope>IDENTIFICATION</scope>
    <source>
        <strain evidence="12">CBS 781.70</strain>
    </source>
</reference>
<reference evidence="12" key="2">
    <citation type="submission" date="2020-04" db="EMBL/GenBank/DDBJ databases">
        <authorList>
            <consortium name="NCBI Genome Project"/>
        </authorList>
    </citation>
    <scope>NUCLEOTIDE SEQUENCE</scope>
    <source>
        <strain evidence="12">CBS 781.70</strain>
    </source>
</reference>
<feature type="compositionally biased region" description="Polar residues" evidence="6">
    <location>
        <begin position="192"/>
        <end position="203"/>
    </location>
</feature>
<accession>A0A6G1FYY1</accession>
<dbReference type="Proteomes" id="UP000504638">
    <property type="component" value="Unplaced"/>
</dbReference>
<organism evidence="10">
    <name type="scientific">Eremomyces bilateralis CBS 781.70</name>
    <dbReference type="NCBI Taxonomy" id="1392243"/>
    <lineage>
        <taxon>Eukaryota</taxon>
        <taxon>Fungi</taxon>
        <taxon>Dikarya</taxon>
        <taxon>Ascomycota</taxon>
        <taxon>Pezizomycotina</taxon>
        <taxon>Dothideomycetes</taxon>
        <taxon>Dothideomycetes incertae sedis</taxon>
        <taxon>Eremomycetales</taxon>
        <taxon>Eremomycetaceae</taxon>
        <taxon>Eremomyces</taxon>
    </lineage>
</organism>
<feature type="domain" description="ER membrane protein complex subunit 7 beta-sandwich" evidence="9">
    <location>
        <begin position="31"/>
        <end position="153"/>
    </location>
</feature>
<gene>
    <name evidence="10 12" type="ORF">P152DRAFT_508314</name>
</gene>
<keyword evidence="4 7" id="KW-1133">Transmembrane helix</keyword>
<evidence type="ECO:0000256" key="4">
    <source>
        <dbReference type="ARBA" id="ARBA00022989"/>
    </source>
</evidence>
<proteinExistence type="predicted"/>
<evidence type="ECO:0000256" key="6">
    <source>
        <dbReference type="SAM" id="MobiDB-lite"/>
    </source>
</evidence>
<evidence type="ECO:0000256" key="7">
    <source>
        <dbReference type="SAM" id="Phobius"/>
    </source>
</evidence>
<keyword evidence="11" id="KW-1185">Reference proteome</keyword>
<keyword evidence="3 8" id="KW-0732">Signal</keyword>
<keyword evidence="5 7" id="KW-0472">Membrane</keyword>
<evidence type="ECO:0000313" key="10">
    <source>
        <dbReference type="EMBL" id="KAF1810994.1"/>
    </source>
</evidence>
<dbReference type="EMBL" id="ML975163">
    <property type="protein sequence ID" value="KAF1810994.1"/>
    <property type="molecule type" value="Genomic_DNA"/>
</dbReference>
<dbReference type="RefSeq" id="XP_033532625.1">
    <property type="nucleotide sequence ID" value="XM_033682580.1"/>
</dbReference>